<proteinExistence type="predicted"/>
<sequence>MFALTSKPAVAAAKVRVVSDRKKISAHAHRAASVPRRGLAVVVKATADDKNAPSRRDILSAPGLAALLSAAVPAEQLWLPGMASAKGEGGIKPTNVTGFDDSIAAAKLGPIGGAVPCSDYKAWEKTIYGFIDGIKTGECPPAFKNATRAFLLKQDGVPAGQDPLVMLTVLIPEADQKAGLAFFVNKGPKANPLWATDDIKAFTTLDPFTATASVAKFVRGVPPKSTKGLWFGQYNLGWNGKFDDWTPAFTSPEADAFHNSLGVEFSVAHQMDLKDPGNTYKPKAKIGIEVFHCFNSLAGAQELGKAFNPESPFFVDEPRYVGPYDATIWKIMDDIDYTA</sequence>
<dbReference type="EMBL" id="CP001331">
    <property type="protein sequence ID" value="ACO66657.1"/>
    <property type="molecule type" value="Genomic_DNA"/>
</dbReference>
<dbReference type="GeneID" id="8248329"/>
<protein>
    <submittedName>
        <fullName evidence="1">Uncharacterized protein</fullName>
    </submittedName>
</protein>
<gene>
    <name evidence="1" type="ORF">MICPUN_63401</name>
</gene>
<keyword evidence="2" id="KW-1185">Reference proteome</keyword>
<dbReference type="KEGG" id="mis:MICPUN_63401"/>
<dbReference type="AlphaFoldDB" id="C1EFT9"/>
<evidence type="ECO:0000313" key="1">
    <source>
        <dbReference type="EMBL" id="ACO66657.1"/>
    </source>
</evidence>
<dbReference type="RefSeq" id="XP_002505399.1">
    <property type="nucleotide sequence ID" value="XM_002505353.1"/>
</dbReference>
<organism evidence="1 2">
    <name type="scientific">Micromonas commoda (strain RCC299 / NOUM17 / CCMP2709)</name>
    <name type="common">Picoplanktonic green alga</name>
    <dbReference type="NCBI Taxonomy" id="296587"/>
    <lineage>
        <taxon>Eukaryota</taxon>
        <taxon>Viridiplantae</taxon>
        <taxon>Chlorophyta</taxon>
        <taxon>Mamiellophyceae</taxon>
        <taxon>Mamiellales</taxon>
        <taxon>Mamiellaceae</taxon>
        <taxon>Micromonas</taxon>
    </lineage>
</organism>
<evidence type="ECO:0000313" key="2">
    <source>
        <dbReference type="Proteomes" id="UP000002009"/>
    </source>
</evidence>
<accession>C1EFT9</accession>
<dbReference type="OrthoDB" id="10568110at2759"/>
<dbReference type="InParanoid" id="C1EFT9"/>
<dbReference type="Proteomes" id="UP000002009">
    <property type="component" value="Chromosome 13"/>
</dbReference>
<name>C1EFT9_MICCC</name>
<reference evidence="1 2" key="1">
    <citation type="journal article" date="2009" name="Science">
        <title>Green evolution and dynamic adaptations revealed by genomes of the marine picoeukaryotes Micromonas.</title>
        <authorList>
            <person name="Worden A.Z."/>
            <person name="Lee J.H."/>
            <person name="Mock T."/>
            <person name="Rouze P."/>
            <person name="Simmons M.P."/>
            <person name="Aerts A.L."/>
            <person name="Allen A.E."/>
            <person name="Cuvelier M.L."/>
            <person name="Derelle E."/>
            <person name="Everett M.V."/>
            <person name="Foulon E."/>
            <person name="Grimwood J."/>
            <person name="Gundlach H."/>
            <person name="Henrissat B."/>
            <person name="Napoli C."/>
            <person name="McDonald S.M."/>
            <person name="Parker M.S."/>
            <person name="Rombauts S."/>
            <person name="Salamov A."/>
            <person name="Von Dassow P."/>
            <person name="Badger J.H."/>
            <person name="Coutinho P.M."/>
            <person name="Demir E."/>
            <person name="Dubchak I."/>
            <person name="Gentemann C."/>
            <person name="Eikrem W."/>
            <person name="Gready J.E."/>
            <person name="John U."/>
            <person name="Lanier W."/>
            <person name="Lindquist E.A."/>
            <person name="Lucas S."/>
            <person name="Mayer K.F."/>
            <person name="Moreau H."/>
            <person name="Not F."/>
            <person name="Otillar R."/>
            <person name="Panaud O."/>
            <person name="Pangilinan J."/>
            <person name="Paulsen I."/>
            <person name="Piegu B."/>
            <person name="Poliakov A."/>
            <person name="Robbens S."/>
            <person name="Schmutz J."/>
            <person name="Toulza E."/>
            <person name="Wyss T."/>
            <person name="Zelensky A."/>
            <person name="Zhou K."/>
            <person name="Armbrust E.V."/>
            <person name="Bhattacharya D."/>
            <person name="Goodenough U.W."/>
            <person name="Van de Peer Y."/>
            <person name="Grigoriev I.V."/>
        </authorList>
    </citation>
    <scope>NUCLEOTIDE SEQUENCE [LARGE SCALE GENOMIC DNA]</scope>
    <source>
        <strain evidence="2">RCC299 / NOUM17</strain>
    </source>
</reference>